<evidence type="ECO:0000259" key="7">
    <source>
        <dbReference type="Pfam" id="PF01055"/>
    </source>
</evidence>
<dbReference type="InterPro" id="IPR013780">
    <property type="entry name" value="Glyco_hydro_b"/>
</dbReference>
<comment type="caution">
    <text evidence="9">The sequence shown here is derived from an EMBL/GenBank/DDBJ whole genome shotgun (WGS) entry which is preliminary data.</text>
</comment>
<evidence type="ECO:0000256" key="6">
    <source>
        <dbReference type="RuleBase" id="RU361185"/>
    </source>
</evidence>
<dbReference type="EMBL" id="JACGWJ010000004">
    <property type="protein sequence ID" value="KAL0424759.1"/>
    <property type="molecule type" value="Genomic_DNA"/>
</dbReference>
<dbReference type="SUPFAM" id="SSF51011">
    <property type="entry name" value="Glycosyl hydrolase domain"/>
    <property type="match status" value="1"/>
</dbReference>
<feature type="domain" description="Glycosyl hydrolase family 31 C-terminal" evidence="8">
    <location>
        <begin position="79"/>
        <end position="140"/>
    </location>
</feature>
<name>A0AAW2V5Q5_SESRA</name>
<evidence type="ECO:0000259" key="8">
    <source>
        <dbReference type="Pfam" id="PF21365"/>
    </source>
</evidence>
<keyword evidence="2" id="KW-0732">Signal</keyword>
<sequence length="307" mass="34064">MVGSDICGFYPAPTEELCNRWIELGAFYPFSRDHANFYSPRQELYQWKSVAVSARNALGMRYKLLPYLYTLNYEAHTTGAPIARPLFFTFTNETKLYGLSTQFLLGSSLMVSPVLTKGKTEVKVLFPPGSWYNLFDMTKNAIIPMQQGGLISKEARKTPFTLIVSFPLGATTGEAKGNLFLDNDELPELKLGSGYATYIDFYATVSQGTVKVWSDVQESKFALEKGLIVEKVTVLGLMGTGSAFEIEVDGNAVADTSKVEISSTEHDYPENLEEGGDKMKNVMVEVKGLELPVGKKFTMSWKMGIKP</sequence>
<dbReference type="GO" id="GO:0005975">
    <property type="term" value="P:carbohydrate metabolic process"/>
    <property type="evidence" value="ECO:0007669"/>
    <property type="project" value="InterPro"/>
</dbReference>
<dbReference type="PANTHER" id="PTHR22762">
    <property type="entry name" value="ALPHA-GLUCOSIDASE"/>
    <property type="match status" value="1"/>
</dbReference>
<dbReference type="Pfam" id="PF01055">
    <property type="entry name" value="Glyco_hydro_31_2nd"/>
    <property type="match status" value="1"/>
</dbReference>
<dbReference type="InterPro" id="IPR048395">
    <property type="entry name" value="Glyco_hydro_31_C"/>
</dbReference>
<evidence type="ECO:0000256" key="1">
    <source>
        <dbReference type="ARBA" id="ARBA00007806"/>
    </source>
</evidence>
<proteinExistence type="inferred from homology"/>
<comment type="similarity">
    <text evidence="1 6">Belongs to the glycosyl hydrolase 31 family.</text>
</comment>
<dbReference type="GO" id="GO:0004553">
    <property type="term" value="F:hydrolase activity, hydrolyzing O-glycosyl compounds"/>
    <property type="evidence" value="ECO:0007669"/>
    <property type="project" value="InterPro"/>
</dbReference>
<dbReference type="FunFam" id="2.60.40.1180:FF:000044">
    <property type="entry name" value="Alpha-glucosidase 1"/>
    <property type="match status" value="1"/>
</dbReference>
<dbReference type="Gene3D" id="2.60.40.4040">
    <property type="match status" value="1"/>
</dbReference>
<dbReference type="PANTHER" id="PTHR22762:SF127">
    <property type="entry name" value="ALPHA-XYLOSIDASE 1-RELATED"/>
    <property type="match status" value="1"/>
</dbReference>
<dbReference type="SUPFAM" id="SSF51445">
    <property type="entry name" value="(Trans)glycosidases"/>
    <property type="match status" value="1"/>
</dbReference>
<evidence type="ECO:0000256" key="4">
    <source>
        <dbReference type="ARBA" id="ARBA00023180"/>
    </source>
</evidence>
<accession>A0AAW2V5Q5</accession>
<dbReference type="Pfam" id="PF21365">
    <property type="entry name" value="Glyco_hydro_31_3rd"/>
    <property type="match status" value="1"/>
</dbReference>
<protein>
    <submittedName>
        <fullName evidence="9">Alpha-xylosidase 1</fullName>
    </submittedName>
</protein>
<evidence type="ECO:0000256" key="3">
    <source>
        <dbReference type="ARBA" id="ARBA00022801"/>
    </source>
</evidence>
<dbReference type="Gene3D" id="3.20.20.80">
    <property type="entry name" value="Glycosidases"/>
    <property type="match status" value="1"/>
</dbReference>
<dbReference type="AlphaFoldDB" id="A0AAW2V5Q5"/>
<evidence type="ECO:0000256" key="5">
    <source>
        <dbReference type="ARBA" id="ARBA00023295"/>
    </source>
</evidence>
<dbReference type="InterPro" id="IPR017853">
    <property type="entry name" value="GH"/>
</dbReference>
<gene>
    <name evidence="9" type="ORF">Sradi_1010700</name>
</gene>
<keyword evidence="4" id="KW-0325">Glycoprotein</keyword>
<dbReference type="Gene3D" id="2.60.40.1180">
    <property type="entry name" value="Golgi alpha-mannosidase II"/>
    <property type="match status" value="1"/>
</dbReference>
<evidence type="ECO:0000256" key="2">
    <source>
        <dbReference type="ARBA" id="ARBA00022729"/>
    </source>
</evidence>
<keyword evidence="3 6" id="KW-0378">Hydrolase</keyword>
<reference evidence="9" key="1">
    <citation type="submission" date="2020-06" db="EMBL/GenBank/DDBJ databases">
        <authorList>
            <person name="Li T."/>
            <person name="Hu X."/>
            <person name="Zhang T."/>
            <person name="Song X."/>
            <person name="Zhang H."/>
            <person name="Dai N."/>
            <person name="Sheng W."/>
            <person name="Hou X."/>
            <person name="Wei L."/>
        </authorList>
    </citation>
    <scope>NUCLEOTIDE SEQUENCE</scope>
    <source>
        <strain evidence="9">G02</strain>
        <tissue evidence="9">Leaf</tissue>
    </source>
</reference>
<feature type="domain" description="Glycoside hydrolase family 31 TIM barrel" evidence="7">
    <location>
        <begin position="1"/>
        <end position="71"/>
    </location>
</feature>
<evidence type="ECO:0000313" key="9">
    <source>
        <dbReference type="EMBL" id="KAL0424759.1"/>
    </source>
</evidence>
<reference evidence="9" key="2">
    <citation type="journal article" date="2024" name="Plant">
        <title>Genomic evolution and insights into agronomic trait innovations of Sesamum species.</title>
        <authorList>
            <person name="Miao H."/>
            <person name="Wang L."/>
            <person name="Qu L."/>
            <person name="Liu H."/>
            <person name="Sun Y."/>
            <person name="Le M."/>
            <person name="Wang Q."/>
            <person name="Wei S."/>
            <person name="Zheng Y."/>
            <person name="Lin W."/>
            <person name="Duan Y."/>
            <person name="Cao H."/>
            <person name="Xiong S."/>
            <person name="Wang X."/>
            <person name="Wei L."/>
            <person name="Li C."/>
            <person name="Ma Q."/>
            <person name="Ju M."/>
            <person name="Zhao R."/>
            <person name="Li G."/>
            <person name="Mu C."/>
            <person name="Tian Q."/>
            <person name="Mei H."/>
            <person name="Zhang T."/>
            <person name="Gao T."/>
            <person name="Zhang H."/>
        </authorList>
    </citation>
    <scope>NUCLEOTIDE SEQUENCE</scope>
    <source>
        <strain evidence="9">G02</strain>
    </source>
</reference>
<dbReference type="InterPro" id="IPR000322">
    <property type="entry name" value="Glyco_hydro_31_TIM"/>
</dbReference>
<organism evidence="9">
    <name type="scientific">Sesamum radiatum</name>
    <name type="common">Black benniseed</name>
    <dbReference type="NCBI Taxonomy" id="300843"/>
    <lineage>
        <taxon>Eukaryota</taxon>
        <taxon>Viridiplantae</taxon>
        <taxon>Streptophyta</taxon>
        <taxon>Embryophyta</taxon>
        <taxon>Tracheophyta</taxon>
        <taxon>Spermatophyta</taxon>
        <taxon>Magnoliopsida</taxon>
        <taxon>eudicotyledons</taxon>
        <taxon>Gunneridae</taxon>
        <taxon>Pentapetalae</taxon>
        <taxon>asterids</taxon>
        <taxon>lamiids</taxon>
        <taxon>Lamiales</taxon>
        <taxon>Pedaliaceae</taxon>
        <taxon>Sesamum</taxon>
    </lineage>
</organism>
<keyword evidence="5 6" id="KW-0326">Glycosidase</keyword>